<evidence type="ECO:0000256" key="5">
    <source>
        <dbReference type="PROSITE-ProRule" id="PRU00169"/>
    </source>
</evidence>
<organism evidence="8 9">
    <name type="scientific">Brachybacterium hainanense</name>
    <dbReference type="NCBI Taxonomy" id="1541174"/>
    <lineage>
        <taxon>Bacteria</taxon>
        <taxon>Bacillati</taxon>
        <taxon>Actinomycetota</taxon>
        <taxon>Actinomycetes</taxon>
        <taxon>Micrococcales</taxon>
        <taxon>Dermabacteraceae</taxon>
        <taxon>Brachybacterium</taxon>
    </lineage>
</organism>
<keyword evidence="9" id="KW-1185">Reference proteome</keyword>
<keyword evidence="1 5" id="KW-0597">Phosphoprotein</keyword>
<dbReference type="PROSITE" id="PS50110">
    <property type="entry name" value="RESPONSE_REGULATORY"/>
    <property type="match status" value="1"/>
</dbReference>
<comment type="caution">
    <text evidence="8">The sequence shown here is derived from an EMBL/GenBank/DDBJ whole genome shotgun (WGS) entry which is preliminary data.</text>
</comment>
<dbReference type="EMBL" id="JBHLSV010000003">
    <property type="protein sequence ID" value="MFC0672972.1"/>
    <property type="molecule type" value="Genomic_DNA"/>
</dbReference>
<dbReference type="Pfam" id="PF00196">
    <property type="entry name" value="GerE"/>
    <property type="match status" value="1"/>
</dbReference>
<dbReference type="InterPro" id="IPR016032">
    <property type="entry name" value="Sig_transdc_resp-reg_C-effctor"/>
</dbReference>
<dbReference type="InterPro" id="IPR058245">
    <property type="entry name" value="NreC/VraR/RcsB-like_REC"/>
</dbReference>
<dbReference type="InterPro" id="IPR011006">
    <property type="entry name" value="CheY-like_superfamily"/>
</dbReference>
<dbReference type="CDD" id="cd06170">
    <property type="entry name" value="LuxR_C_like"/>
    <property type="match status" value="1"/>
</dbReference>
<keyword evidence="3" id="KW-0238">DNA-binding</keyword>
<dbReference type="PANTHER" id="PTHR43214:SF24">
    <property type="entry name" value="TRANSCRIPTIONAL REGULATORY PROTEIN NARL-RELATED"/>
    <property type="match status" value="1"/>
</dbReference>
<evidence type="ECO:0000256" key="1">
    <source>
        <dbReference type="ARBA" id="ARBA00022553"/>
    </source>
</evidence>
<evidence type="ECO:0000256" key="4">
    <source>
        <dbReference type="ARBA" id="ARBA00023163"/>
    </source>
</evidence>
<evidence type="ECO:0000256" key="3">
    <source>
        <dbReference type="ARBA" id="ARBA00023125"/>
    </source>
</evidence>
<dbReference type="Proteomes" id="UP001589793">
    <property type="component" value="Unassembled WGS sequence"/>
</dbReference>
<dbReference type="SUPFAM" id="SSF46894">
    <property type="entry name" value="C-terminal effector domain of the bipartite response regulators"/>
    <property type="match status" value="1"/>
</dbReference>
<feature type="domain" description="HTH luxR-type" evidence="6">
    <location>
        <begin position="149"/>
        <end position="214"/>
    </location>
</feature>
<feature type="modified residue" description="4-aspartylphosphate" evidence="5">
    <location>
        <position position="54"/>
    </location>
</feature>
<dbReference type="InterPro" id="IPR001789">
    <property type="entry name" value="Sig_transdc_resp-reg_receiver"/>
</dbReference>
<gene>
    <name evidence="8" type="ORF">ACFFF6_03260</name>
</gene>
<name>A0ABV6R9C5_9MICO</name>
<reference evidence="8 9" key="1">
    <citation type="submission" date="2024-09" db="EMBL/GenBank/DDBJ databases">
        <authorList>
            <person name="Sun Q."/>
            <person name="Mori K."/>
        </authorList>
    </citation>
    <scope>NUCLEOTIDE SEQUENCE [LARGE SCALE GENOMIC DNA]</scope>
    <source>
        <strain evidence="8 9">CICC 10874</strain>
    </source>
</reference>
<evidence type="ECO:0000313" key="9">
    <source>
        <dbReference type="Proteomes" id="UP001589793"/>
    </source>
</evidence>
<accession>A0ABV6R9C5</accession>
<dbReference type="PROSITE" id="PS00622">
    <property type="entry name" value="HTH_LUXR_1"/>
    <property type="match status" value="1"/>
</dbReference>
<dbReference type="CDD" id="cd17535">
    <property type="entry name" value="REC_NarL-like"/>
    <property type="match status" value="1"/>
</dbReference>
<protein>
    <submittedName>
        <fullName evidence="8">Response regulator</fullName>
    </submittedName>
</protein>
<dbReference type="InterPro" id="IPR039420">
    <property type="entry name" value="WalR-like"/>
</dbReference>
<keyword evidence="4" id="KW-0804">Transcription</keyword>
<dbReference type="SUPFAM" id="SSF52172">
    <property type="entry name" value="CheY-like"/>
    <property type="match status" value="1"/>
</dbReference>
<proteinExistence type="predicted"/>
<dbReference type="RefSeq" id="WP_376978175.1">
    <property type="nucleotide sequence ID" value="NZ_JBHLSV010000003.1"/>
</dbReference>
<evidence type="ECO:0000259" key="6">
    <source>
        <dbReference type="PROSITE" id="PS50043"/>
    </source>
</evidence>
<dbReference type="Pfam" id="PF00072">
    <property type="entry name" value="Response_reg"/>
    <property type="match status" value="1"/>
</dbReference>
<dbReference type="SMART" id="SM00448">
    <property type="entry name" value="REC"/>
    <property type="match status" value="1"/>
</dbReference>
<keyword evidence="2" id="KW-0805">Transcription regulation</keyword>
<evidence type="ECO:0000256" key="2">
    <source>
        <dbReference type="ARBA" id="ARBA00023015"/>
    </source>
</evidence>
<dbReference type="InterPro" id="IPR000792">
    <property type="entry name" value="Tscrpt_reg_LuxR_C"/>
</dbReference>
<dbReference type="Gene3D" id="3.40.50.2300">
    <property type="match status" value="1"/>
</dbReference>
<evidence type="ECO:0000259" key="7">
    <source>
        <dbReference type="PROSITE" id="PS50110"/>
    </source>
</evidence>
<feature type="domain" description="Response regulatory" evidence="7">
    <location>
        <begin position="3"/>
        <end position="119"/>
    </location>
</feature>
<evidence type="ECO:0000313" key="8">
    <source>
        <dbReference type="EMBL" id="MFC0672972.1"/>
    </source>
</evidence>
<dbReference type="PRINTS" id="PR00038">
    <property type="entry name" value="HTHLUXR"/>
</dbReference>
<dbReference type="SMART" id="SM00421">
    <property type="entry name" value="HTH_LUXR"/>
    <property type="match status" value="1"/>
</dbReference>
<sequence length="220" mass="23032">MIRVLVVDDQDLVRAGVVATLATQEDLQVVGEAADGAQAVRASARTQPDVVLLDVRMPVLDGIAATHRILQAAPRTRILVLTTFDADELVHAALRAGACGYLVKDAPVAELVGAVRAAARGDSVLSPAITARLVEQLLAAPPPAAADTVPEAATSLTEREIEIVRLLADGLSNAEIGASVHLSEATVKTHVGRVLAKLGLRDRLQVAVWAHRTGLARPAR</sequence>
<dbReference type="PANTHER" id="PTHR43214">
    <property type="entry name" value="TWO-COMPONENT RESPONSE REGULATOR"/>
    <property type="match status" value="1"/>
</dbReference>
<dbReference type="PROSITE" id="PS50043">
    <property type="entry name" value="HTH_LUXR_2"/>
    <property type="match status" value="1"/>
</dbReference>